<proteinExistence type="predicted"/>
<dbReference type="InterPro" id="IPR006652">
    <property type="entry name" value="Kelch_1"/>
</dbReference>
<dbReference type="Pfam" id="PF01344">
    <property type="entry name" value="Kelch_1"/>
    <property type="match status" value="1"/>
</dbReference>
<dbReference type="EMBL" id="CP133620">
    <property type="protein sequence ID" value="WMV47344.1"/>
    <property type="molecule type" value="Genomic_DNA"/>
</dbReference>
<name>A0AAF0ZSE2_SOLVR</name>
<evidence type="ECO:0000259" key="1">
    <source>
        <dbReference type="Pfam" id="PF00646"/>
    </source>
</evidence>
<evidence type="ECO:0000313" key="2">
    <source>
        <dbReference type="EMBL" id="WMV47344.1"/>
    </source>
</evidence>
<dbReference type="InterPro" id="IPR001810">
    <property type="entry name" value="F-box_dom"/>
</dbReference>
<protein>
    <recommendedName>
        <fullName evidence="1">F-box domain-containing protein</fullName>
    </recommendedName>
</protein>
<gene>
    <name evidence="2" type="ORF">MTR67_040729</name>
</gene>
<evidence type="ECO:0000313" key="3">
    <source>
        <dbReference type="Proteomes" id="UP001234989"/>
    </source>
</evidence>
<dbReference type="Gene3D" id="2.120.10.80">
    <property type="entry name" value="Kelch-type beta propeller"/>
    <property type="match status" value="1"/>
</dbReference>
<dbReference type="AlphaFoldDB" id="A0AAF0ZSE2"/>
<dbReference type="SMART" id="SM00612">
    <property type="entry name" value="Kelch"/>
    <property type="match status" value="2"/>
</dbReference>
<dbReference type="PANTHER" id="PTHR47850:SF1">
    <property type="entry name" value="F-BOX_KELCH-REPEAT PROTEIN OR23"/>
    <property type="match status" value="1"/>
</dbReference>
<dbReference type="SUPFAM" id="SSF81383">
    <property type="entry name" value="F-box domain"/>
    <property type="match status" value="1"/>
</dbReference>
<organism evidence="2 3">
    <name type="scientific">Solanum verrucosum</name>
    <dbReference type="NCBI Taxonomy" id="315347"/>
    <lineage>
        <taxon>Eukaryota</taxon>
        <taxon>Viridiplantae</taxon>
        <taxon>Streptophyta</taxon>
        <taxon>Embryophyta</taxon>
        <taxon>Tracheophyta</taxon>
        <taxon>Spermatophyta</taxon>
        <taxon>Magnoliopsida</taxon>
        <taxon>eudicotyledons</taxon>
        <taxon>Gunneridae</taxon>
        <taxon>Pentapetalae</taxon>
        <taxon>asterids</taxon>
        <taxon>lamiids</taxon>
        <taxon>Solanales</taxon>
        <taxon>Solanaceae</taxon>
        <taxon>Solanoideae</taxon>
        <taxon>Solaneae</taxon>
        <taxon>Solanum</taxon>
    </lineage>
</organism>
<feature type="domain" description="F-box" evidence="1">
    <location>
        <begin position="25"/>
        <end position="61"/>
    </location>
</feature>
<dbReference type="Pfam" id="PF00646">
    <property type="entry name" value="F-box"/>
    <property type="match status" value="1"/>
</dbReference>
<dbReference type="SUPFAM" id="SSF117281">
    <property type="entry name" value="Kelch motif"/>
    <property type="match status" value="1"/>
</dbReference>
<reference evidence="2" key="1">
    <citation type="submission" date="2023-08" db="EMBL/GenBank/DDBJ databases">
        <title>A de novo genome assembly of Solanum verrucosum Schlechtendal, a Mexican diploid species geographically isolated from the other diploid A-genome species in potato relatives.</title>
        <authorList>
            <person name="Hosaka K."/>
        </authorList>
    </citation>
    <scope>NUCLEOTIDE SEQUENCE</scope>
    <source>
        <tissue evidence="2">Young leaves</tissue>
    </source>
</reference>
<dbReference type="PANTHER" id="PTHR47850">
    <property type="entry name" value="F-BOX/KELCH-REPEAT PROTEIN OR23"/>
    <property type="match status" value="1"/>
</dbReference>
<dbReference type="InterPro" id="IPR015915">
    <property type="entry name" value="Kelch-typ_b-propeller"/>
</dbReference>
<dbReference type="InterPro" id="IPR036047">
    <property type="entry name" value="F-box-like_dom_sf"/>
</dbReference>
<keyword evidence="3" id="KW-1185">Reference proteome</keyword>
<accession>A0AAF0ZSE2</accession>
<dbReference type="Proteomes" id="UP001234989">
    <property type="component" value="Chromosome 9"/>
</dbReference>
<sequence length="417" mass="46686">MALPSSTTVTNQESQLQTINPTIIPGLPNDLAAIILVFVPYSHHSRLKSICKSWKHFFSSKTIISLRQKHLPLSTLSPLLCIFPQDPLIASPYLFDPRNLAWSPLPPMPCNPHVYGLCNFTSICIGSHLYVLGGSLFDTRSYPLDYPCPSSSAFRFDFGTFSWETLAPMINPRGSFACAAAPNFDKILVAGGGSRHTMFGAAGSRMSSVEMYDIGKDEWVALDGLPRFRAGCVGFFVGNGEEREFWVMGGYGESRTVSGVFPVDQYYRDVLVMEMKNGGKWRELGDMWEEGERWKLGKIVVVEDVPSEAPAVFMLDRGDIFSYIMASNSWIKETSLPRKTSDESSVGFVALDGELHVISHLNGVKSKECQRLRQQKRSTMLVQIYHPRTKSWRSVTTRSPFQHPLDFKTAVMCAIRL</sequence>